<keyword evidence="3" id="KW-1185">Reference proteome</keyword>
<evidence type="ECO:0000313" key="3">
    <source>
        <dbReference type="Proteomes" id="UP000036403"/>
    </source>
</evidence>
<dbReference type="EMBL" id="LBMM01029687">
    <property type="protein sequence ID" value="KMQ81983.1"/>
    <property type="molecule type" value="Genomic_DNA"/>
</dbReference>
<feature type="domain" description="DUF5641" evidence="1">
    <location>
        <begin position="2"/>
        <end position="32"/>
    </location>
</feature>
<name>A0A0J7JUP9_LASNI</name>
<dbReference type="Proteomes" id="UP000036403">
    <property type="component" value="Unassembled WGS sequence"/>
</dbReference>
<comment type="caution">
    <text evidence="2">The sequence shown here is derived from an EMBL/GenBank/DDBJ whole genome shotgun (WGS) entry which is preliminary data.</text>
</comment>
<dbReference type="OrthoDB" id="8958038at2759"/>
<dbReference type="InterPro" id="IPR040676">
    <property type="entry name" value="DUF5641"/>
</dbReference>
<evidence type="ECO:0000259" key="1">
    <source>
        <dbReference type="Pfam" id="PF18701"/>
    </source>
</evidence>
<feature type="non-terminal residue" evidence="2">
    <location>
        <position position="1"/>
    </location>
</feature>
<protein>
    <recommendedName>
        <fullName evidence="1">DUF5641 domain-containing protein</fullName>
    </recommendedName>
</protein>
<dbReference type="Pfam" id="PF18701">
    <property type="entry name" value="DUF5641"/>
    <property type="match status" value="1"/>
</dbReference>
<proteinExistence type="predicted"/>
<evidence type="ECO:0000313" key="2">
    <source>
        <dbReference type="EMBL" id="KMQ81983.1"/>
    </source>
</evidence>
<organism evidence="2 3">
    <name type="scientific">Lasius niger</name>
    <name type="common">Black garden ant</name>
    <dbReference type="NCBI Taxonomy" id="67767"/>
    <lineage>
        <taxon>Eukaryota</taxon>
        <taxon>Metazoa</taxon>
        <taxon>Ecdysozoa</taxon>
        <taxon>Arthropoda</taxon>
        <taxon>Hexapoda</taxon>
        <taxon>Insecta</taxon>
        <taxon>Pterygota</taxon>
        <taxon>Neoptera</taxon>
        <taxon>Endopterygota</taxon>
        <taxon>Hymenoptera</taxon>
        <taxon>Apocrita</taxon>
        <taxon>Aculeata</taxon>
        <taxon>Formicoidea</taxon>
        <taxon>Formicidae</taxon>
        <taxon>Formicinae</taxon>
        <taxon>Lasius</taxon>
        <taxon>Lasius</taxon>
    </lineage>
</organism>
<gene>
    <name evidence="2" type="ORF">RF55_24584</name>
</gene>
<accession>A0A0J7JUP9</accession>
<reference evidence="2 3" key="1">
    <citation type="submission" date="2015-04" db="EMBL/GenBank/DDBJ databases">
        <title>Lasius niger genome sequencing.</title>
        <authorList>
            <person name="Konorov E.A."/>
            <person name="Nikitin M.A."/>
            <person name="Kirill M.V."/>
            <person name="Chang P."/>
        </authorList>
    </citation>
    <scope>NUCLEOTIDE SEQUENCE [LARGE SCALE GENOMIC DNA]</scope>
    <source>
        <tissue evidence="2">Whole</tissue>
    </source>
</reference>
<dbReference type="PaxDb" id="67767-A0A0J7JUP9"/>
<dbReference type="AlphaFoldDB" id="A0A0J7JUP9"/>
<sequence>LEAYPSKDGVVRVVKLKTKSGVLIRPLRKVCRMEIEDTIESDDPIDSADNPILTDHPAVSETAVSSDNSVQQNYAKTRFGRVIRPPKYYTA</sequence>